<keyword evidence="2" id="KW-1133">Transmembrane helix</keyword>
<feature type="region of interest" description="Disordered" evidence="1">
    <location>
        <begin position="361"/>
        <end position="394"/>
    </location>
</feature>
<feature type="transmembrane region" description="Helical" evidence="2">
    <location>
        <begin position="53"/>
        <end position="78"/>
    </location>
</feature>
<comment type="caution">
    <text evidence="3">The sequence shown here is derived from an EMBL/GenBank/DDBJ whole genome shotgun (WGS) entry which is preliminary data.</text>
</comment>
<feature type="region of interest" description="Disordered" evidence="1">
    <location>
        <begin position="202"/>
        <end position="281"/>
    </location>
</feature>
<dbReference type="PANTHER" id="PTHR38848">
    <property type="entry name" value="G-PROTEIN COUPLED RECEPTORS FAMILY 3 PROFILE DOMAIN-CONTAINING PROTEIN"/>
    <property type="match status" value="1"/>
</dbReference>
<name>A0AAV9WCG0_9PEZI</name>
<dbReference type="PANTHER" id="PTHR38848:SF3">
    <property type="entry name" value="G-PROTEIN COUPLED RECEPTORS FAMILY 3 PROFILE DOMAIN-CONTAINING PROTEIN"/>
    <property type="match status" value="1"/>
</dbReference>
<accession>A0AAV9WCG0</accession>
<dbReference type="EMBL" id="JAVHJL010000004">
    <property type="protein sequence ID" value="KAK6505883.1"/>
    <property type="molecule type" value="Genomic_DNA"/>
</dbReference>
<gene>
    <name evidence="3" type="ORF">TWF481_007773</name>
</gene>
<evidence type="ECO:0000256" key="1">
    <source>
        <dbReference type="SAM" id="MobiDB-lite"/>
    </source>
</evidence>
<keyword evidence="2" id="KW-0472">Membrane</keyword>
<protein>
    <submittedName>
        <fullName evidence="3">Uncharacterized protein</fullName>
    </submittedName>
</protein>
<dbReference type="AlphaFoldDB" id="A0AAV9WCG0"/>
<evidence type="ECO:0000256" key="2">
    <source>
        <dbReference type="SAM" id="Phobius"/>
    </source>
</evidence>
<evidence type="ECO:0000313" key="3">
    <source>
        <dbReference type="EMBL" id="KAK6505883.1"/>
    </source>
</evidence>
<sequence>MSSTTVTHVVTGAAYPPAGRPVTSVLIMTTISVLTFCLTGDDNYFLEKVNTSAMVLGFGVNKSLAHCSAAIIMCIVFYETTKVGIPAHASNRGPAPTSKFAEKTNDITFGRFFGMLVPYVAICFLTLAFRFSYFDNGVCRIGMKKVALLPLITFDVVVNIAKAAPSIDMHNWGEPGWICLLLCNADILFSAVVLHTITNKDHQGSSETTRATNDHGSQNDTTILGNATEPGTRRSSAVKGRRPSVATNTGFIGPRLAPTYENDAPDLSSEKPASTSMEAGRKGSKAWLFGRSSRNNSTVTGLQFDVQPTSTAEEQMQMSQRARPEAPRRTSMAVNVGPIADYAEYDSDGLEFMTSAHIAEDLSSNGEGEKQNLSDEEVGGRRGEYEERVPHKLV</sequence>
<keyword evidence="4" id="KW-1185">Reference proteome</keyword>
<feature type="transmembrane region" description="Helical" evidence="2">
    <location>
        <begin position="22"/>
        <end position="41"/>
    </location>
</feature>
<reference evidence="3 4" key="1">
    <citation type="submission" date="2023-08" db="EMBL/GenBank/DDBJ databases">
        <authorList>
            <person name="Palmer J.M."/>
        </authorList>
    </citation>
    <scope>NUCLEOTIDE SEQUENCE [LARGE SCALE GENOMIC DNA]</scope>
    <source>
        <strain evidence="3 4">TWF481</strain>
    </source>
</reference>
<keyword evidence="2" id="KW-0812">Transmembrane</keyword>
<dbReference type="Proteomes" id="UP001370758">
    <property type="component" value="Unassembled WGS sequence"/>
</dbReference>
<evidence type="ECO:0000313" key="4">
    <source>
        <dbReference type="Proteomes" id="UP001370758"/>
    </source>
</evidence>
<proteinExistence type="predicted"/>
<feature type="transmembrane region" description="Helical" evidence="2">
    <location>
        <begin position="112"/>
        <end position="134"/>
    </location>
</feature>
<feature type="compositionally biased region" description="Polar residues" evidence="1">
    <location>
        <begin position="205"/>
        <end position="225"/>
    </location>
</feature>
<feature type="compositionally biased region" description="Basic and acidic residues" evidence="1">
    <location>
        <begin position="367"/>
        <end position="394"/>
    </location>
</feature>
<organism evidence="3 4">
    <name type="scientific">Arthrobotrys musiformis</name>
    <dbReference type="NCBI Taxonomy" id="47236"/>
    <lineage>
        <taxon>Eukaryota</taxon>
        <taxon>Fungi</taxon>
        <taxon>Dikarya</taxon>
        <taxon>Ascomycota</taxon>
        <taxon>Pezizomycotina</taxon>
        <taxon>Orbiliomycetes</taxon>
        <taxon>Orbiliales</taxon>
        <taxon>Orbiliaceae</taxon>
        <taxon>Arthrobotrys</taxon>
    </lineage>
</organism>